<gene>
    <name evidence="1" type="ORF">ETD83_25150</name>
</gene>
<reference evidence="1 2" key="1">
    <citation type="submission" date="2019-05" db="EMBL/GenBank/DDBJ databases">
        <title>Draft genome sequence of Actinomadura sp. 14C53.</title>
        <authorList>
            <person name="Saricaoglu S."/>
            <person name="Isik K."/>
        </authorList>
    </citation>
    <scope>NUCLEOTIDE SEQUENCE [LARGE SCALE GENOMIC DNA]</scope>
    <source>
        <strain evidence="1 2">14C53</strain>
    </source>
</reference>
<name>A0A5C4J735_9ACTN</name>
<comment type="caution">
    <text evidence="1">The sequence shown here is derived from an EMBL/GenBank/DDBJ whole genome shotgun (WGS) entry which is preliminary data.</text>
</comment>
<dbReference type="AlphaFoldDB" id="A0A5C4J735"/>
<dbReference type="RefSeq" id="WP_138647678.1">
    <property type="nucleotide sequence ID" value="NZ_VCKW01000143.1"/>
</dbReference>
<proteinExistence type="predicted"/>
<evidence type="ECO:0000313" key="1">
    <source>
        <dbReference type="EMBL" id="TMQ93566.1"/>
    </source>
</evidence>
<sequence length="109" mass="11904">MSVSTLLVLPAGPANAATERVCAGDDNVPQGFVKVNDYWDPTRCGNPSSIFPNVWVIESYTDKAVGDEMVVCSGWRPAGWSTLNSFWDPTRCGNPGPITNNMWSIKRLV</sequence>
<keyword evidence="2" id="KW-1185">Reference proteome</keyword>
<dbReference type="EMBL" id="VCKW01000143">
    <property type="protein sequence ID" value="TMQ93566.1"/>
    <property type="molecule type" value="Genomic_DNA"/>
</dbReference>
<dbReference type="OrthoDB" id="3539699at2"/>
<accession>A0A5C4J735</accession>
<organism evidence="1 2">
    <name type="scientific">Actinomadura soli</name>
    <dbReference type="NCBI Taxonomy" id="2508997"/>
    <lineage>
        <taxon>Bacteria</taxon>
        <taxon>Bacillati</taxon>
        <taxon>Actinomycetota</taxon>
        <taxon>Actinomycetes</taxon>
        <taxon>Streptosporangiales</taxon>
        <taxon>Thermomonosporaceae</taxon>
        <taxon>Actinomadura</taxon>
    </lineage>
</organism>
<protein>
    <submittedName>
        <fullName evidence="1">Uncharacterized protein</fullName>
    </submittedName>
</protein>
<dbReference type="Proteomes" id="UP000309174">
    <property type="component" value="Unassembled WGS sequence"/>
</dbReference>
<evidence type="ECO:0000313" key="2">
    <source>
        <dbReference type="Proteomes" id="UP000309174"/>
    </source>
</evidence>